<dbReference type="EMBL" id="LAZR01031543">
    <property type="protein sequence ID" value="KKL53442.1"/>
    <property type="molecule type" value="Genomic_DNA"/>
</dbReference>
<comment type="caution">
    <text evidence="1">The sequence shown here is derived from an EMBL/GenBank/DDBJ whole genome shotgun (WGS) entry which is preliminary data.</text>
</comment>
<protein>
    <recommendedName>
        <fullName evidence="2">GIY-YIG domain-containing protein</fullName>
    </recommendedName>
</protein>
<accession>A0A0F9FQV9</accession>
<sequence length="168" mass="19043">MIDDCPHTFSKLAKEILPSRMAELRTAMEKPMPLARFAEYGVGPKTILREMKRTEDFSACYVLMDNGPFYVGISRKVVQRLHDHVCGTDHWTASLAHMMAVDDSGYAGTRRVAMEDPTYVQAFERAKQKLSEGSVAFVEIDNPVELYLLEVYAAMELDTSKWNSFATH</sequence>
<gene>
    <name evidence="1" type="ORF">LCGC14_2275410</name>
</gene>
<dbReference type="AlphaFoldDB" id="A0A0F9FQV9"/>
<proteinExistence type="predicted"/>
<name>A0A0F9FQV9_9ZZZZ</name>
<organism evidence="1">
    <name type="scientific">marine sediment metagenome</name>
    <dbReference type="NCBI Taxonomy" id="412755"/>
    <lineage>
        <taxon>unclassified sequences</taxon>
        <taxon>metagenomes</taxon>
        <taxon>ecological metagenomes</taxon>
    </lineage>
</organism>
<evidence type="ECO:0008006" key="2">
    <source>
        <dbReference type="Google" id="ProtNLM"/>
    </source>
</evidence>
<reference evidence="1" key="1">
    <citation type="journal article" date="2015" name="Nature">
        <title>Complex archaea that bridge the gap between prokaryotes and eukaryotes.</title>
        <authorList>
            <person name="Spang A."/>
            <person name="Saw J.H."/>
            <person name="Jorgensen S.L."/>
            <person name="Zaremba-Niedzwiedzka K."/>
            <person name="Martijn J."/>
            <person name="Lind A.E."/>
            <person name="van Eijk R."/>
            <person name="Schleper C."/>
            <person name="Guy L."/>
            <person name="Ettema T.J."/>
        </authorList>
    </citation>
    <scope>NUCLEOTIDE SEQUENCE</scope>
</reference>
<evidence type="ECO:0000313" key="1">
    <source>
        <dbReference type="EMBL" id="KKL53442.1"/>
    </source>
</evidence>